<evidence type="ECO:0000313" key="2">
    <source>
        <dbReference type="EMBL" id="KAK7482574.1"/>
    </source>
</evidence>
<evidence type="ECO:0000256" key="1">
    <source>
        <dbReference type="SAM" id="MobiDB-lite"/>
    </source>
</evidence>
<dbReference type="EMBL" id="JACVVK020000242">
    <property type="protein sequence ID" value="KAK7482574.1"/>
    <property type="molecule type" value="Genomic_DNA"/>
</dbReference>
<name>A0ABD0K5N1_9CAEN</name>
<protein>
    <submittedName>
        <fullName evidence="2">Uncharacterized protein</fullName>
    </submittedName>
</protein>
<dbReference type="AlphaFoldDB" id="A0ABD0K5N1"/>
<comment type="caution">
    <text evidence="2">The sequence shown here is derived from an EMBL/GenBank/DDBJ whole genome shotgun (WGS) entry which is preliminary data.</text>
</comment>
<organism evidence="2 3">
    <name type="scientific">Batillaria attramentaria</name>
    <dbReference type="NCBI Taxonomy" id="370345"/>
    <lineage>
        <taxon>Eukaryota</taxon>
        <taxon>Metazoa</taxon>
        <taxon>Spiralia</taxon>
        <taxon>Lophotrochozoa</taxon>
        <taxon>Mollusca</taxon>
        <taxon>Gastropoda</taxon>
        <taxon>Caenogastropoda</taxon>
        <taxon>Sorbeoconcha</taxon>
        <taxon>Cerithioidea</taxon>
        <taxon>Batillariidae</taxon>
        <taxon>Batillaria</taxon>
    </lineage>
</organism>
<feature type="region of interest" description="Disordered" evidence="1">
    <location>
        <begin position="68"/>
        <end position="90"/>
    </location>
</feature>
<feature type="region of interest" description="Disordered" evidence="1">
    <location>
        <begin position="1"/>
        <end position="43"/>
    </location>
</feature>
<gene>
    <name evidence="2" type="ORF">BaRGS_00026175</name>
</gene>
<proteinExistence type="predicted"/>
<evidence type="ECO:0000313" key="3">
    <source>
        <dbReference type="Proteomes" id="UP001519460"/>
    </source>
</evidence>
<dbReference type="Proteomes" id="UP001519460">
    <property type="component" value="Unassembled WGS sequence"/>
</dbReference>
<sequence length="104" mass="11402">MIFSSRNHPPVTTLPFLPSRKLTGSGNGLGAWETGSDGQRSVSDHRVTCHGLCDRLCCKRDVRTPPYRGYVPPPPLPSQGDTIPPSHRTVSLPFSVRSHRLSNV</sequence>
<reference evidence="2 3" key="1">
    <citation type="journal article" date="2023" name="Sci. Data">
        <title>Genome assembly of the Korean intertidal mud-creeper Batillaria attramentaria.</title>
        <authorList>
            <person name="Patra A.K."/>
            <person name="Ho P.T."/>
            <person name="Jun S."/>
            <person name="Lee S.J."/>
            <person name="Kim Y."/>
            <person name="Won Y.J."/>
        </authorList>
    </citation>
    <scope>NUCLEOTIDE SEQUENCE [LARGE SCALE GENOMIC DNA]</scope>
    <source>
        <strain evidence="2">Wonlab-2016</strain>
    </source>
</reference>
<keyword evidence="3" id="KW-1185">Reference proteome</keyword>
<accession>A0ABD0K5N1</accession>